<evidence type="ECO:0000256" key="14">
    <source>
        <dbReference type="ARBA" id="ARBA00023136"/>
    </source>
</evidence>
<keyword evidence="19" id="KW-1185">Reference proteome</keyword>
<dbReference type="EMBL" id="PKPP01003796">
    <property type="protein sequence ID" value="PWA67631.1"/>
    <property type="molecule type" value="Genomic_DNA"/>
</dbReference>
<dbReference type="InterPro" id="IPR005804">
    <property type="entry name" value="FA_desaturase_dom"/>
</dbReference>
<dbReference type="InterPro" id="IPR058240">
    <property type="entry name" value="rSAM_sf"/>
</dbReference>
<reference evidence="18 19" key="1">
    <citation type="journal article" date="2018" name="Mol. Plant">
        <title>The genome of Artemisia annua provides insight into the evolution of Asteraceae family and artemisinin biosynthesis.</title>
        <authorList>
            <person name="Shen Q."/>
            <person name="Zhang L."/>
            <person name="Liao Z."/>
            <person name="Wang S."/>
            <person name="Yan T."/>
            <person name="Shi P."/>
            <person name="Liu M."/>
            <person name="Fu X."/>
            <person name="Pan Q."/>
            <person name="Wang Y."/>
            <person name="Lv Z."/>
            <person name="Lu X."/>
            <person name="Zhang F."/>
            <person name="Jiang W."/>
            <person name="Ma Y."/>
            <person name="Chen M."/>
            <person name="Hao X."/>
            <person name="Li L."/>
            <person name="Tang Y."/>
            <person name="Lv G."/>
            <person name="Zhou Y."/>
            <person name="Sun X."/>
            <person name="Brodelius P.E."/>
            <person name="Rose J.K.C."/>
            <person name="Tang K."/>
        </authorList>
    </citation>
    <scope>NUCLEOTIDE SEQUENCE [LARGE SCALE GENOMIC DNA]</scope>
    <source>
        <strain evidence="19">cv. Huhao1</strain>
        <tissue evidence="18">Leaf</tissue>
    </source>
</reference>
<comment type="caution">
    <text evidence="18">The sequence shown here is derived from an EMBL/GenBank/DDBJ whole genome shotgun (WGS) entry which is preliminary data.</text>
</comment>
<comment type="subcellular location">
    <subcellularLocation>
        <location evidence="1">Membrane</location>
        <topology evidence="1">Multi-pass membrane protein</topology>
    </subcellularLocation>
</comment>
<dbReference type="GO" id="GO:0042761">
    <property type="term" value="P:very long-chain fatty acid biosynthetic process"/>
    <property type="evidence" value="ECO:0007669"/>
    <property type="project" value="TreeGrafter"/>
</dbReference>
<evidence type="ECO:0000256" key="9">
    <source>
        <dbReference type="ARBA" id="ARBA00022989"/>
    </source>
</evidence>
<accession>A0A2U1N285</accession>
<feature type="transmembrane region" description="Helical" evidence="16">
    <location>
        <begin position="31"/>
        <end position="50"/>
    </location>
</feature>
<evidence type="ECO:0000256" key="15">
    <source>
        <dbReference type="RuleBase" id="RU000581"/>
    </source>
</evidence>
<comment type="domain">
    <text evidence="15">The histidine box domains are involved in binding the catalytic metal ions.</text>
</comment>
<evidence type="ECO:0000256" key="16">
    <source>
        <dbReference type="SAM" id="Phobius"/>
    </source>
</evidence>
<evidence type="ECO:0000256" key="8">
    <source>
        <dbReference type="ARBA" id="ARBA00022832"/>
    </source>
</evidence>
<dbReference type="InterPro" id="IPR013785">
    <property type="entry name" value="Aldolase_TIM"/>
</dbReference>
<evidence type="ECO:0000256" key="4">
    <source>
        <dbReference type="ARBA" id="ARBA00009295"/>
    </source>
</evidence>
<evidence type="ECO:0000313" key="18">
    <source>
        <dbReference type="EMBL" id="PWA67631.1"/>
    </source>
</evidence>
<evidence type="ECO:0000256" key="10">
    <source>
        <dbReference type="ARBA" id="ARBA00023002"/>
    </source>
</evidence>
<keyword evidence="15" id="KW-0444">Lipid biosynthesis</keyword>
<evidence type="ECO:0000256" key="7">
    <source>
        <dbReference type="ARBA" id="ARBA00022723"/>
    </source>
</evidence>
<organism evidence="18 19">
    <name type="scientific">Artemisia annua</name>
    <name type="common">Sweet wormwood</name>
    <dbReference type="NCBI Taxonomy" id="35608"/>
    <lineage>
        <taxon>Eukaryota</taxon>
        <taxon>Viridiplantae</taxon>
        <taxon>Streptophyta</taxon>
        <taxon>Embryophyta</taxon>
        <taxon>Tracheophyta</taxon>
        <taxon>Spermatophyta</taxon>
        <taxon>Magnoliopsida</taxon>
        <taxon>eudicotyledons</taxon>
        <taxon>Gunneridae</taxon>
        <taxon>Pentapetalae</taxon>
        <taxon>asterids</taxon>
        <taxon>campanulids</taxon>
        <taxon>Asterales</taxon>
        <taxon>Asteraceae</taxon>
        <taxon>Asteroideae</taxon>
        <taxon>Anthemideae</taxon>
        <taxon>Artemisiinae</taxon>
        <taxon>Artemisia</taxon>
    </lineage>
</organism>
<dbReference type="OrthoDB" id="10260134at2759"/>
<comment type="similarity">
    <text evidence="4 15">Belongs to the fatty acid desaturase type 1 family.</text>
</comment>
<dbReference type="STRING" id="35608.A0A2U1N285"/>
<dbReference type="PROSITE" id="PS51918">
    <property type="entry name" value="RADICAL_SAM"/>
    <property type="match status" value="1"/>
</dbReference>
<dbReference type="InterPro" id="IPR015876">
    <property type="entry name" value="Acyl-CoA_DS"/>
</dbReference>
<dbReference type="InterPro" id="IPR003676">
    <property type="entry name" value="SAUR_fam"/>
</dbReference>
<keyword evidence="7" id="KW-0479">Metal-binding</keyword>
<evidence type="ECO:0000256" key="2">
    <source>
        <dbReference type="ARBA" id="ARBA00005189"/>
    </source>
</evidence>
<evidence type="ECO:0000256" key="13">
    <source>
        <dbReference type="ARBA" id="ARBA00023098"/>
    </source>
</evidence>
<keyword evidence="5" id="KW-0949">S-adenosyl-L-methionine</keyword>
<keyword evidence="9 16" id="KW-1133">Transmembrane helix</keyword>
<evidence type="ECO:0000256" key="3">
    <source>
        <dbReference type="ARBA" id="ARBA00006974"/>
    </source>
</evidence>
<comment type="pathway">
    <text evidence="2">Lipid metabolism.</text>
</comment>
<keyword evidence="10 15" id="KW-0560">Oxidoreductase</keyword>
<dbReference type="Pfam" id="PF00487">
    <property type="entry name" value="FA_desaturase"/>
    <property type="match status" value="1"/>
</dbReference>
<keyword evidence="8" id="KW-0276">Fatty acid metabolism</keyword>
<dbReference type="PANTHER" id="PTHR11351:SF75">
    <property type="entry name" value="ACYL-COA DESATURASE"/>
    <property type="match status" value="1"/>
</dbReference>
<dbReference type="PRINTS" id="PR00075">
    <property type="entry name" value="FACDDSATRASE"/>
</dbReference>
<dbReference type="CDD" id="cd03505">
    <property type="entry name" value="Delta9-FADS-like"/>
    <property type="match status" value="1"/>
</dbReference>
<dbReference type="GO" id="GO:0046872">
    <property type="term" value="F:metal ion binding"/>
    <property type="evidence" value="ECO:0007669"/>
    <property type="project" value="UniProtKB-KW"/>
</dbReference>
<keyword evidence="6 15" id="KW-0812">Transmembrane</keyword>
<dbReference type="Pfam" id="PF04055">
    <property type="entry name" value="Radical_SAM"/>
    <property type="match status" value="1"/>
</dbReference>
<dbReference type="InterPro" id="IPR007197">
    <property type="entry name" value="rSAM"/>
</dbReference>
<keyword evidence="14 16" id="KW-0472">Membrane</keyword>
<dbReference type="Proteomes" id="UP000245207">
    <property type="component" value="Unassembled WGS sequence"/>
</dbReference>
<evidence type="ECO:0000256" key="6">
    <source>
        <dbReference type="ARBA" id="ARBA00022692"/>
    </source>
</evidence>
<dbReference type="GO" id="GO:0005789">
    <property type="term" value="C:endoplasmic reticulum membrane"/>
    <property type="evidence" value="ECO:0007669"/>
    <property type="project" value="TreeGrafter"/>
</dbReference>
<feature type="transmembrane region" description="Helical" evidence="16">
    <location>
        <begin position="178"/>
        <end position="199"/>
    </location>
</feature>
<evidence type="ECO:0000256" key="11">
    <source>
        <dbReference type="ARBA" id="ARBA00023004"/>
    </source>
</evidence>
<evidence type="ECO:0000259" key="17">
    <source>
        <dbReference type="PROSITE" id="PS51918"/>
    </source>
</evidence>
<sequence length="560" mass="64178">MSFTNNKGSEARLEKKRKGGFWLRKWDSVDVTNVFLVMGMQILAICAPFMFNWGAIWVALVMEVITALGVTIGYHRLLTHKSFKIPKWLEYIIVYCGLHAGQKEPIYWVSVQKYHHMYVETEKDPHTPKEGFWFSHIGWLFDNEYIAAKAGESRSGDYSNVPELKAQWFYRFLHSTYIWHKVSLAILLYILGGFSYLAWAMGMREVAIHQFTYFVNSVCHTWGERPWNTSDTSTNNWWIAICTYGEGWHNNHHAFPKSARHGLEWWQFDLSWEIIKFLETVGLATDIKVPTEADKERLKTAICKGVHYIVLISVDHDDLPDGGSGHFAETVRVMKKGKPEIMAERLTSDFQGDLEAVSMLANLGLEIFAHNIETVNASREMGFRTVSMLANSGLEFFAHNIETVNASREIYEQSLSVLKHAKLSKKGMITKTSIMLGLGETDDELKEAMAHLRVHFLRLSSQFIMGLQKLPKILHTKQGKQRIISPSSATETPKGYFSIYVGESTMRRYLVPLAYLKHPSFQMLLNLSEDEFGYAHPMGGITVPCKEETFIELTQDIAKY</sequence>
<evidence type="ECO:0000313" key="19">
    <source>
        <dbReference type="Proteomes" id="UP000245207"/>
    </source>
</evidence>
<proteinExistence type="inferred from homology"/>
<dbReference type="SUPFAM" id="SSF102114">
    <property type="entry name" value="Radical SAM enzymes"/>
    <property type="match status" value="1"/>
</dbReference>
<evidence type="ECO:0000256" key="5">
    <source>
        <dbReference type="ARBA" id="ARBA00022691"/>
    </source>
</evidence>
<keyword evidence="12" id="KW-0411">Iron-sulfur</keyword>
<comment type="cofactor">
    <cofactor evidence="15">
        <name>Fe(2+)</name>
        <dbReference type="ChEBI" id="CHEBI:29033"/>
    </cofactor>
</comment>
<keyword evidence="13" id="KW-0443">Lipid metabolism</keyword>
<dbReference type="GO" id="GO:0016717">
    <property type="term" value="F:oxidoreductase activity, acting on paired donors, with oxidation of a pair of donors resulting in the reduction of molecular oxygen to two molecules of water"/>
    <property type="evidence" value="ECO:0007669"/>
    <property type="project" value="InterPro"/>
</dbReference>
<dbReference type="Gene3D" id="3.20.20.70">
    <property type="entry name" value="Aldolase class I"/>
    <property type="match status" value="1"/>
</dbReference>
<name>A0A2U1N285_ARTAN</name>
<keyword evidence="11" id="KW-0408">Iron</keyword>
<dbReference type="GO" id="GO:0051536">
    <property type="term" value="F:iron-sulfur cluster binding"/>
    <property type="evidence" value="ECO:0007669"/>
    <property type="project" value="UniProtKB-KW"/>
</dbReference>
<dbReference type="Pfam" id="PF02519">
    <property type="entry name" value="Auxin_inducible"/>
    <property type="match status" value="1"/>
</dbReference>
<evidence type="ECO:0000256" key="1">
    <source>
        <dbReference type="ARBA" id="ARBA00004141"/>
    </source>
</evidence>
<protein>
    <submittedName>
        <fullName evidence="18">Fatty acid desaturase, type 1</fullName>
    </submittedName>
</protein>
<gene>
    <name evidence="18" type="ORF">CTI12_AA316700</name>
</gene>
<feature type="domain" description="Radical SAM core" evidence="17">
    <location>
        <begin position="248"/>
        <end position="503"/>
    </location>
</feature>
<feature type="transmembrane region" description="Helical" evidence="16">
    <location>
        <begin position="56"/>
        <end position="77"/>
    </location>
</feature>
<comment type="similarity">
    <text evidence="3">Belongs to the ARG7 family.</text>
</comment>
<dbReference type="AlphaFoldDB" id="A0A2U1N285"/>
<keyword evidence="15" id="KW-0275">Fatty acid biosynthesis</keyword>
<dbReference type="PANTHER" id="PTHR11351">
    <property type="entry name" value="ACYL-COA DESATURASE"/>
    <property type="match status" value="1"/>
</dbReference>
<dbReference type="GO" id="GO:0009733">
    <property type="term" value="P:response to auxin"/>
    <property type="evidence" value="ECO:0007669"/>
    <property type="project" value="InterPro"/>
</dbReference>
<evidence type="ECO:0000256" key="12">
    <source>
        <dbReference type="ARBA" id="ARBA00023014"/>
    </source>
</evidence>